<dbReference type="InterPro" id="IPR010309">
    <property type="entry name" value="E3_Ub_ligase_DUF908"/>
</dbReference>
<keyword evidence="5" id="KW-1185">Reference proteome</keyword>
<protein>
    <recommendedName>
        <fullName evidence="6">HECT-type E3 ubiquitin transferase</fullName>
    </recommendedName>
</protein>
<gene>
    <name evidence="4" type="ORF">PGLA1383_LOCUS31352</name>
</gene>
<dbReference type="Pfam" id="PF06025">
    <property type="entry name" value="DUF913"/>
    <property type="match status" value="1"/>
</dbReference>
<dbReference type="EMBL" id="CAJNNV010025277">
    <property type="protein sequence ID" value="CAE8613593.1"/>
    <property type="molecule type" value="Genomic_DNA"/>
</dbReference>
<comment type="caution">
    <text evidence="4">The sequence shown here is derived from an EMBL/GenBank/DDBJ whole genome shotgun (WGS) entry which is preliminary data.</text>
</comment>
<evidence type="ECO:0000259" key="2">
    <source>
        <dbReference type="Pfam" id="PF06012"/>
    </source>
</evidence>
<dbReference type="Pfam" id="PF06012">
    <property type="entry name" value="DUF908"/>
    <property type="match status" value="1"/>
</dbReference>
<feature type="region of interest" description="Disordered" evidence="1">
    <location>
        <begin position="908"/>
        <end position="981"/>
    </location>
</feature>
<feature type="non-terminal residue" evidence="4">
    <location>
        <position position="1"/>
    </location>
</feature>
<name>A0A813FGM0_POLGL</name>
<dbReference type="InterPro" id="IPR010314">
    <property type="entry name" value="E3_Ub_ligase_DUF913"/>
</dbReference>
<evidence type="ECO:0000313" key="5">
    <source>
        <dbReference type="Proteomes" id="UP000654075"/>
    </source>
</evidence>
<dbReference type="Proteomes" id="UP000654075">
    <property type="component" value="Unassembled WGS sequence"/>
</dbReference>
<organism evidence="4 5">
    <name type="scientific">Polarella glacialis</name>
    <name type="common">Dinoflagellate</name>
    <dbReference type="NCBI Taxonomy" id="89957"/>
    <lineage>
        <taxon>Eukaryota</taxon>
        <taxon>Sar</taxon>
        <taxon>Alveolata</taxon>
        <taxon>Dinophyceae</taxon>
        <taxon>Suessiales</taxon>
        <taxon>Suessiaceae</taxon>
        <taxon>Polarella</taxon>
    </lineage>
</organism>
<accession>A0A813FGM0</accession>
<proteinExistence type="predicted"/>
<sequence>RQGRLEEHVSPLVPAPPRSQRLVLDKLTSCSQADLLLHLQNFQGQHWERCTAVHWHPVLNRFDGVLAAFAEASQKRSAATADGAPTVALVLQVLRVLCEVIFLYPELKGAFASGERLKDLLILDCPDLPVSVILATLRCLSVSQHGRQLRGPPGSPAELRLEALASGLGWPGGLRAACLSECPARDFSFELPRVLDESSSSCLTVLSLPAAGADRSPEALLQELIEAHSVPSSHHPALRLQLSLWCHARSTQGRREVVAIALYALCNTMRHLGPFSLQQLFLQKWPGLFAELCDLLQCLQLVGPDVGVAALRAAGALLDSRYGQSRAETSQLSQMLGLAMPHGILANALRGLLSGPPVQGRPAEQHQVLIAALDLFQVTTAANHQSTIQLGNAGMVMSMLELLQQTDVASLPAVMAMLRCLELASEVSSATALVLFREFHGLQAFSTRLQKELELLLALSFQGDVHNAEPPAEAAPEAERAAHWDLLLEVTARRRLCRQFLKNIQVALHCSEVVQAGLANVFQGPLMEVLKKAFEEPQKVGLCLFGSSVDIVSNLIQDDPSRVPQMIESGLLPGIFASLSRDTLRSVECLTFIPGVLGAISLHAAGEDFILKSSAKPLKLLVDIQLDPSFAPLLHSQPELIQIISTHVDKVIRNRPTGSMLLTEHVVECLVEALRSVIESSKAYPDWDPTELEDRTDALADRLAAFGRFCWSVLGGGGDTAKLFSEKQGFALVREAMELRCLPFQLCSLEGQQHPLGSLFGVQASRPNPGANPGAPIAVPDVSPVLKLLQDMLSSHHGQTMAFVTARVPLLGSTDPYEALAACPVNEVMGFLRSLSGAMTALEGLLSVCREGSSGLPLESLTEPLNMVQELAPLIFRLSAWRAKDKDPKASQIGTYAELVSSVFGEGRQALGNRPTPITVEAEQPRSGESQVQAEQRRIFAAALAPAGPATSPATDRSAGMEVDAGGSSSSKAKDSSSMKTPLARASRQCFRLAARTLRQLLVLASKQLQNRARIRDMMPAAVTLSRQLSQVSKAVLSIERPAEPAAALRWVGDSFELLLKMHEEQNKVAVRPTCICSFYQDAGFELLGPLLQFASQGLGQGSTDHQHLASIAFSGAVGYFEKVTSFKRFSNALQFRTEDGLIPKDDLCRSVQAQALKCVLPVWHQSDLSLVPKAACGSLMKVFLHPLQEKAASEVPLLPPREARGMSVVPHPAAAFLQSFGLAPTAAQPRAAPPPPPSAVAPAAVAADAAPSALLLGTLVEMGFTREQVEAAVQQLTPLGGGGDVGQLIQRMVHNQLQEAPATPAVAGAASGATASKGLSSDLAPVSLDEFKALVNDMLQDLRARVLLCGRQVPKAVPIVAETMCFLVGVSTALWPTTPPGDDPAQGSKENAEAVVAACVAELGDSQDVPDIAILTCVTQVLANLFHRKPQTLASLGNAGSVMLLEKLQRWSMKSIDFSISPADRGYRLLIAGSAAPAPAGVGKPLLAAPVWLTPVLVCAHQLLAQADLVKLCESREALAPEVQQKWVSGVLDLIYAFPGMDAGMAQSCVQILTRLCSTPAGAKAFLQFQPQSSFAASTGHASAGEAAANSSCCGLLLLLRLGRQSSFGGFLQMLAELTILLLDEGTALQQRMESEILALFSPHRKEMAARDVSRQLFHLLSRAPFLFEEALKAVTQQTSNSPSQPGVEQKLMLEPIPDSERPRQRPRAALPAAALPLLQTLVAETCLGLEIQSRTTFSKVHEASQKSPEEGEEPLVAGSLPPLYPLALGPNCLLYVLDILLTRVHGLSALLLKPPMALAPSSASAPEGSAAGDFFVVESSAVAVHRSLLLQMTRHLLPRFARFMELWPSQLEKLRPSQTAALSSAQNPMQRCLPHLGVVLCTAARQRANSVGRWSERRSLRCGISQKAQRETSDAATDLRFQLSPPSSLGSLELPAPWATARTRRSQGLASRTRRHFFARPATKKPLLAPGLAVAVAMPDIPRRSRRSGNRAVSSAARARCRRCVTPWSLSWVTWIYTELTPRVWRPLL</sequence>
<feature type="domain" description="DUF908" evidence="2">
    <location>
        <begin position="202"/>
        <end position="352"/>
    </location>
</feature>
<evidence type="ECO:0000259" key="3">
    <source>
        <dbReference type="Pfam" id="PF06025"/>
    </source>
</evidence>
<evidence type="ECO:0000313" key="4">
    <source>
        <dbReference type="EMBL" id="CAE8613593.1"/>
    </source>
</evidence>
<feature type="domain" description="DUF913" evidence="3">
    <location>
        <begin position="429"/>
        <end position="681"/>
    </location>
</feature>
<reference evidence="4" key="1">
    <citation type="submission" date="2021-02" db="EMBL/GenBank/DDBJ databases">
        <authorList>
            <person name="Dougan E. K."/>
            <person name="Rhodes N."/>
            <person name="Thang M."/>
            <person name="Chan C."/>
        </authorList>
    </citation>
    <scope>NUCLEOTIDE SEQUENCE</scope>
</reference>
<dbReference type="OrthoDB" id="8068875at2759"/>
<evidence type="ECO:0008006" key="6">
    <source>
        <dbReference type="Google" id="ProtNLM"/>
    </source>
</evidence>
<feature type="compositionally biased region" description="Low complexity" evidence="1">
    <location>
        <begin position="941"/>
        <end position="954"/>
    </location>
</feature>
<evidence type="ECO:0000256" key="1">
    <source>
        <dbReference type="SAM" id="MobiDB-lite"/>
    </source>
</evidence>